<feature type="transmembrane region" description="Helical" evidence="1">
    <location>
        <begin position="6"/>
        <end position="26"/>
    </location>
</feature>
<name>A0ABP6TJB1_9ACTN</name>
<evidence type="ECO:0000313" key="3">
    <source>
        <dbReference type="Proteomes" id="UP001501455"/>
    </source>
</evidence>
<keyword evidence="1" id="KW-0472">Membrane</keyword>
<keyword evidence="1" id="KW-1133">Transmembrane helix</keyword>
<dbReference type="GeneID" id="97382869"/>
<sequence length="51" mass="5513">MIVPGLIGCVVLLGVAATAVVIGRAFRREVRSRRERERRAALQGADLGVRP</sequence>
<accession>A0ABP6TJB1</accession>
<comment type="caution">
    <text evidence="2">The sequence shown here is derived from an EMBL/GenBank/DDBJ whole genome shotgun (WGS) entry which is preliminary data.</text>
</comment>
<protein>
    <recommendedName>
        <fullName evidence="4">Histidine kinase</fullName>
    </recommendedName>
</protein>
<keyword evidence="3" id="KW-1185">Reference proteome</keyword>
<reference evidence="3" key="1">
    <citation type="journal article" date="2019" name="Int. J. Syst. Evol. Microbiol.">
        <title>The Global Catalogue of Microorganisms (GCM) 10K type strain sequencing project: providing services to taxonomists for standard genome sequencing and annotation.</title>
        <authorList>
            <consortium name="The Broad Institute Genomics Platform"/>
            <consortium name="The Broad Institute Genome Sequencing Center for Infectious Disease"/>
            <person name="Wu L."/>
            <person name="Ma J."/>
        </authorList>
    </citation>
    <scope>NUCLEOTIDE SEQUENCE [LARGE SCALE GENOMIC DNA]</scope>
    <source>
        <strain evidence="3">JCM 4816</strain>
    </source>
</reference>
<dbReference type="RefSeq" id="WP_167740838.1">
    <property type="nucleotide sequence ID" value="NZ_BAAAXF010000018.1"/>
</dbReference>
<gene>
    <name evidence="2" type="ORF">GCM10019016_023950</name>
</gene>
<evidence type="ECO:0000313" key="2">
    <source>
        <dbReference type="EMBL" id="GAA3495295.1"/>
    </source>
</evidence>
<keyword evidence="1" id="KW-0812">Transmembrane</keyword>
<organism evidence="2 3">
    <name type="scientific">Streptomyces prasinosporus</name>
    <dbReference type="NCBI Taxonomy" id="68256"/>
    <lineage>
        <taxon>Bacteria</taxon>
        <taxon>Bacillati</taxon>
        <taxon>Actinomycetota</taxon>
        <taxon>Actinomycetes</taxon>
        <taxon>Kitasatosporales</taxon>
        <taxon>Streptomycetaceae</taxon>
        <taxon>Streptomyces</taxon>
        <taxon>Streptomyces albogriseolus group</taxon>
    </lineage>
</organism>
<evidence type="ECO:0000256" key="1">
    <source>
        <dbReference type="SAM" id="Phobius"/>
    </source>
</evidence>
<dbReference type="Proteomes" id="UP001501455">
    <property type="component" value="Unassembled WGS sequence"/>
</dbReference>
<proteinExistence type="predicted"/>
<evidence type="ECO:0008006" key="4">
    <source>
        <dbReference type="Google" id="ProtNLM"/>
    </source>
</evidence>
<dbReference type="EMBL" id="BAAAXF010000018">
    <property type="protein sequence ID" value="GAA3495295.1"/>
    <property type="molecule type" value="Genomic_DNA"/>
</dbReference>